<dbReference type="InterPro" id="IPR048841">
    <property type="entry name" value="PAN2_N"/>
</dbReference>
<feature type="binding site" evidence="10">
    <location>
        <position position="980"/>
    </location>
    <ligand>
        <name>a divalent metal cation</name>
        <dbReference type="ChEBI" id="CHEBI:60240"/>
        <note>catalytic</note>
    </ligand>
</feature>
<keyword evidence="8 10" id="KW-0378">Hydrolase</keyword>
<evidence type="ECO:0000256" key="1">
    <source>
        <dbReference type="ARBA" id="ARBA00001663"/>
    </source>
</evidence>
<name>A0A3N4LNV5_9PEZI</name>
<comment type="activity regulation">
    <text evidence="10">Positively regulated by the regulatory subunit PAN3.</text>
</comment>
<evidence type="ECO:0000256" key="10">
    <source>
        <dbReference type="HAMAP-Rule" id="MF_03182"/>
    </source>
</evidence>
<dbReference type="InterPro" id="IPR050785">
    <property type="entry name" value="PAN2-PAN3_catalytic_subunit"/>
</dbReference>
<evidence type="ECO:0000256" key="2">
    <source>
        <dbReference type="ARBA" id="ARBA00004496"/>
    </source>
</evidence>
<feature type="compositionally biased region" description="Pro residues" evidence="11">
    <location>
        <begin position="1104"/>
        <end position="1113"/>
    </location>
</feature>
<feature type="binding site" evidence="10">
    <location>
        <position position="871"/>
    </location>
    <ligand>
        <name>a divalent metal cation</name>
        <dbReference type="ChEBI" id="CHEBI:60240"/>
        <note>catalytic</note>
    </ligand>
</feature>
<evidence type="ECO:0000256" key="7">
    <source>
        <dbReference type="ARBA" id="ARBA00022723"/>
    </source>
</evidence>
<dbReference type="InterPro" id="IPR036322">
    <property type="entry name" value="WD40_repeat_dom_sf"/>
</dbReference>
<dbReference type="SUPFAM" id="SSF53098">
    <property type="entry name" value="Ribonuclease H-like"/>
    <property type="match status" value="1"/>
</dbReference>
<feature type="domain" description="USP" evidence="12">
    <location>
        <begin position="479"/>
        <end position="814"/>
    </location>
</feature>
<dbReference type="SUPFAM" id="SSF54001">
    <property type="entry name" value="Cysteine proteinases"/>
    <property type="match status" value="1"/>
</dbReference>
<dbReference type="EC" id="3.1.13.4" evidence="10"/>
<dbReference type="HAMAP" id="MF_03182">
    <property type="entry name" value="PAN2"/>
    <property type="match status" value="1"/>
</dbReference>
<comment type="catalytic activity">
    <reaction evidence="1 10">
        <text>Exonucleolytic cleavage of poly(A) to 5'-AMP.</text>
        <dbReference type="EC" id="3.1.13.4"/>
    </reaction>
</comment>
<dbReference type="EMBL" id="ML121541">
    <property type="protein sequence ID" value="RPB24530.1"/>
    <property type="molecule type" value="Genomic_DNA"/>
</dbReference>
<dbReference type="GO" id="GO:0004535">
    <property type="term" value="F:poly(A)-specific ribonuclease activity"/>
    <property type="evidence" value="ECO:0007669"/>
    <property type="project" value="UniProtKB-UniRule"/>
</dbReference>
<dbReference type="CDD" id="cd06143">
    <property type="entry name" value="PAN2_exo"/>
    <property type="match status" value="1"/>
</dbReference>
<accession>A0A3N4LNV5</accession>
<dbReference type="PANTHER" id="PTHR15728:SF0">
    <property type="entry name" value="PAN2-PAN3 DEADENYLATION COMPLEX CATALYTIC SUBUNIT PAN2"/>
    <property type="match status" value="1"/>
</dbReference>
<dbReference type="InterPro" id="IPR015943">
    <property type="entry name" value="WD40/YVTN_repeat-like_dom_sf"/>
</dbReference>
<dbReference type="AlphaFoldDB" id="A0A3N4LNV5"/>
<dbReference type="FunFam" id="2.130.10.10:FF:000459">
    <property type="entry name" value="PAN2-PAN3 deadenylation complex catalytic subunit PAN2"/>
    <property type="match status" value="1"/>
</dbReference>
<dbReference type="Pfam" id="PF00929">
    <property type="entry name" value="RNase_T"/>
    <property type="match status" value="1"/>
</dbReference>
<feature type="region of interest" description="Disordered" evidence="11">
    <location>
        <begin position="388"/>
        <end position="425"/>
    </location>
</feature>
<evidence type="ECO:0000256" key="11">
    <source>
        <dbReference type="SAM" id="MobiDB-lite"/>
    </source>
</evidence>
<evidence type="ECO:0000313" key="13">
    <source>
        <dbReference type="EMBL" id="RPB24530.1"/>
    </source>
</evidence>
<comment type="similarity">
    <text evidence="10">Belongs to the peptidase C19 family. PAN2 subfamily.</text>
</comment>
<protein>
    <recommendedName>
        <fullName evidence="10">PAN2-PAN3 deadenylation complex catalytic subunit PAN2</fullName>
        <ecNumber evidence="10">3.1.13.4</ecNumber>
    </recommendedName>
    <alternativeName>
        <fullName evidence="10">PAB1P-dependent poly(A)-specific ribonuclease</fullName>
    </alternativeName>
    <alternativeName>
        <fullName evidence="10">Poly(A)-nuclease deadenylation complex subunit 2</fullName>
        <shortName evidence="10">PAN deadenylation complex subunit 2</shortName>
    </alternativeName>
</protein>
<organism evidence="13 14">
    <name type="scientific">Terfezia boudieri ATCC MYA-4762</name>
    <dbReference type="NCBI Taxonomy" id="1051890"/>
    <lineage>
        <taxon>Eukaryota</taxon>
        <taxon>Fungi</taxon>
        <taxon>Dikarya</taxon>
        <taxon>Ascomycota</taxon>
        <taxon>Pezizomycotina</taxon>
        <taxon>Pezizomycetes</taxon>
        <taxon>Pezizales</taxon>
        <taxon>Pezizaceae</taxon>
        <taxon>Terfezia</taxon>
    </lineage>
</organism>
<comment type="subunit">
    <text evidence="10">Forms a heterotrimer with an asymmetric homodimer of the regulatory subunit PAN3 to form the poly(A)-nuclease (PAN) deadenylation complex.</text>
</comment>
<dbReference type="FunCoup" id="A0A3N4LNV5">
    <property type="interactions" value="677"/>
</dbReference>
<keyword evidence="9 10" id="KW-0269">Exonuclease</keyword>
<dbReference type="SMART" id="SM00479">
    <property type="entry name" value="EXOIII"/>
    <property type="match status" value="1"/>
</dbReference>
<dbReference type="GO" id="GO:0031251">
    <property type="term" value="C:PAN complex"/>
    <property type="evidence" value="ECO:0007669"/>
    <property type="project" value="UniProtKB-UniRule"/>
</dbReference>
<feature type="binding site" evidence="10">
    <location>
        <position position="1033"/>
    </location>
    <ligand>
        <name>a divalent metal cation</name>
        <dbReference type="ChEBI" id="CHEBI:60240"/>
        <note>catalytic</note>
    </ligand>
</feature>
<dbReference type="PANTHER" id="PTHR15728">
    <property type="entry name" value="DEADENYLATION COMPLEX CATALYTIC SUBUNIT PAN2"/>
    <property type="match status" value="1"/>
</dbReference>
<dbReference type="Gene3D" id="3.90.70.10">
    <property type="entry name" value="Cysteine proteinases"/>
    <property type="match status" value="1"/>
</dbReference>
<dbReference type="InterPro" id="IPR030843">
    <property type="entry name" value="PAN2"/>
</dbReference>
<feature type="binding site" evidence="10">
    <location>
        <position position="873"/>
    </location>
    <ligand>
        <name>a divalent metal cation</name>
        <dbReference type="ChEBI" id="CHEBI:60240"/>
        <note>catalytic</note>
    </ligand>
</feature>
<gene>
    <name evidence="10" type="primary">PAN2</name>
    <name evidence="13" type="ORF">L211DRAFT_837450</name>
</gene>
<dbReference type="FunFam" id="3.30.420.10:FF:000028">
    <property type="entry name" value="PAN2-PAN3 deadenylation complex catalytic subunit PAN2"/>
    <property type="match status" value="1"/>
</dbReference>
<evidence type="ECO:0000256" key="4">
    <source>
        <dbReference type="ARBA" id="ARBA00022574"/>
    </source>
</evidence>
<dbReference type="InterPro" id="IPR038765">
    <property type="entry name" value="Papain-like_cys_pep_sf"/>
</dbReference>
<comment type="function">
    <text evidence="10">Catalytic subunit of the poly(A)-nuclease (PAN) deadenylation complex, one of two cytoplasmic mRNA deadenylases involved in mRNA turnover. PAN specifically shortens poly(A) tails of RNA and the activity is stimulated by poly(A)-binding protein PAB1. PAN deadenylation is followed by rapid degradation of the shortened mRNA tails by the CCR4-NOT complex. Deadenylated mRNAs are then degraded by two alternative mechanisms, namely exosome-mediated 3'-5' exonucleolytic degradation, or deadenlyation-dependent mRNA decaping and subsequent 5'-3' exonucleolytic degradation by XRN1. May also be involved in post-transcriptional maturation of mRNA poly(A) tails.</text>
</comment>
<proteinExistence type="inferred from homology"/>
<evidence type="ECO:0000256" key="9">
    <source>
        <dbReference type="ARBA" id="ARBA00022839"/>
    </source>
</evidence>
<keyword evidence="14" id="KW-1185">Reference proteome</keyword>
<evidence type="ECO:0000259" key="12">
    <source>
        <dbReference type="PROSITE" id="PS50235"/>
    </source>
</evidence>
<feature type="region of interest" description="Disordered" evidence="11">
    <location>
        <begin position="1078"/>
        <end position="1113"/>
    </location>
</feature>
<comment type="domain">
    <text evidence="10">Contains a pseudo-UCH domain. This ubiquitin C-terminal hydrolase (UCH)-like or ubiquitin specific protease (USP)-like domain is predicted to be catalytically inactive because it lacks the active site catalytic triad characteristic of thiol proteases, with residues at the equivalent structural positions that are incompatible with catalysis, and it cannot bind ubiquitin. It functions as a structural scaffold for intra- and intermolecular interactions in the complex.</text>
</comment>
<dbReference type="Pfam" id="PF13423">
    <property type="entry name" value="UCH_1"/>
    <property type="match status" value="1"/>
</dbReference>
<dbReference type="InterPro" id="IPR028889">
    <property type="entry name" value="USP"/>
</dbReference>
<dbReference type="Gene3D" id="3.30.420.10">
    <property type="entry name" value="Ribonuclease H-like superfamily/Ribonuclease H"/>
    <property type="match status" value="1"/>
</dbReference>
<dbReference type="GO" id="GO:0000289">
    <property type="term" value="P:nuclear-transcribed mRNA poly(A) tail shortening"/>
    <property type="evidence" value="ECO:0007669"/>
    <property type="project" value="UniProtKB-UniRule"/>
</dbReference>
<dbReference type="InterPro" id="IPR012337">
    <property type="entry name" value="RNaseH-like_sf"/>
</dbReference>
<comment type="subcellular location">
    <subcellularLocation>
        <location evidence="2 10">Cytoplasm</location>
    </subcellularLocation>
</comment>
<dbReference type="InterPro" id="IPR013520">
    <property type="entry name" value="Ribonucl_H"/>
</dbReference>
<dbReference type="STRING" id="1051890.A0A3N4LNV5"/>
<dbReference type="InParanoid" id="A0A3N4LNV5"/>
<keyword evidence="3 10" id="KW-0963">Cytoplasm</keyword>
<keyword evidence="5 10" id="KW-0507">mRNA processing</keyword>
<evidence type="ECO:0000256" key="8">
    <source>
        <dbReference type="ARBA" id="ARBA00022801"/>
    </source>
</evidence>
<dbReference type="Pfam" id="PF20770">
    <property type="entry name" value="PAN2_N"/>
    <property type="match status" value="1"/>
</dbReference>
<dbReference type="GO" id="GO:0046872">
    <property type="term" value="F:metal ion binding"/>
    <property type="evidence" value="ECO:0007669"/>
    <property type="project" value="UniProtKB-KW"/>
</dbReference>
<evidence type="ECO:0000256" key="3">
    <source>
        <dbReference type="ARBA" id="ARBA00022490"/>
    </source>
</evidence>
<dbReference type="Proteomes" id="UP000267821">
    <property type="component" value="Unassembled WGS sequence"/>
</dbReference>
<keyword evidence="4" id="KW-0853">WD repeat</keyword>
<comment type="domain">
    <text evidence="10">The linker, or PAN3 interaction domain (PID), between the WD40 repeats and the pseudo-UCH domain mediates interaction with PAN3.</text>
</comment>
<comment type="cofactor">
    <cofactor evidence="10">
        <name>a divalent metal cation</name>
        <dbReference type="ChEBI" id="CHEBI:60240"/>
    </cofactor>
    <text evidence="10">Binds 2 metal cations per subunit in the catalytic exonuclease domain.</text>
</comment>
<keyword evidence="6 10" id="KW-0540">Nuclease</keyword>
<dbReference type="GO" id="GO:0006397">
    <property type="term" value="P:mRNA processing"/>
    <property type="evidence" value="ECO:0007669"/>
    <property type="project" value="UniProtKB-KW"/>
</dbReference>
<sequence length="1113" mass="125986">MESDWREISRISLAAAGPTVPPSPVTAVSFDNSHELLWIGYANGRVHSFHSSELSRYTRYLGHDQGHDNAVREFQFNDRGVVSLSSSSLHLSTRRGLCQWNLRHEKMNNLTCMSYTNRGTSELLVGGLQKTMVTVNLDRGAVLSEYPTEDEYRVMKRGSRLICCGTEGGQVSLLDMNTFQVIKKLPAHAGRIADIDTQNNILLTCGFSPRLHNTMTLDPIVNVFDLRMHRSLPPIPFHPGAAFVRMHPKMSTTGLIVSQTGQFHVVDIANHNAVILHHANTAQYLTCADLAPSGEALVFVDADNLAQLWGSPEKIRFTDIANPVEWPDVPASPPVVEWTDDTPLNSVGVPYYREPLLSAWPSHLTFTVGKPPPKIDVDILQTMTPADFGGYAKNPRRTRRNQVDTEPQDLNPPAPRFLSEKGKEKDKFGADAEQAVMVDEKGTRRLFDVPSHYKKVEIKYSRFGVDDFDFEYYNKTEFSGLETHIPNSYSNSLLQLYKFTPLLRNHALHHTAQACYNDICLLCQMGFLFDMLEKANGLNCQATNFLKTFSLHAQASALGLLEEESSRTTPISIMIQSLGRFLLDRITQDDKNLEKTSTAMEEILGTKVMTSIQCFNCGTETVRPGYLYAHDILYPKVQKNFPLSNFSHVLKQSVERENQTRGWCDKCRRYHNLSTRKSIKRIPKILFLNATATPSLDAKQFWSNSTFLPEEIGIIMQEDQFFCYQGEDLKRLIKNQQRVEVYELVGFVAEIRADDERNTHLVSFINVALSQFESRDQPRWHLFNDFSVYPISRDEALDFSPTWKMPSVICFQRKAKGNVFDNSWREHMDTSLLHYEYIHHERPRNIPTQSLYRLLNANTEKPVAGTLVALDAEFVALQQEEIEVKADGSREVVRPSRSGLARVSVLRGSGLEEGVPFLDDYIATKEPVVDYLTDYSGIHPGDLDVRLSKHNVIPLKIAYKRLWLLLNLGCIFIGHGLTKDFRTINIHVPKNQVQDTVQLYSLKNSQRKLSLRFLAYSVLSLEIQKQTHDSIEDARTALRLFKKYLEYQDAGIFGQILNNLQVEGVRLNFKVPSELGVGGPGGRMGLSTPPISRTRSEAGTPMGGVPPPKMRWS</sequence>
<dbReference type="PROSITE" id="PS50235">
    <property type="entry name" value="USP_3"/>
    <property type="match status" value="1"/>
</dbReference>
<dbReference type="GO" id="GO:0000932">
    <property type="term" value="C:P-body"/>
    <property type="evidence" value="ECO:0007669"/>
    <property type="project" value="TreeGrafter"/>
</dbReference>
<evidence type="ECO:0000313" key="14">
    <source>
        <dbReference type="Proteomes" id="UP000267821"/>
    </source>
</evidence>
<dbReference type="GO" id="GO:0003676">
    <property type="term" value="F:nucleic acid binding"/>
    <property type="evidence" value="ECO:0007669"/>
    <property type="project" value="InterPro"/>
</dbReference>
<evidence type="ECO:0000256" key="5">
    <source>
        <dbReference type="ARBA" id="ARBA00022664"/>
    </source>
</evidence>
<comment type="caution">
    <text evidence="10">Lacks conserved residue(s) required for the propagation of feature annotation.</text>
</comment>
<keyword evidence="7 10" id="KW-0479">Metal-binding</keyword>
<dbReference type="OrthoDB" id="16516at2759"/>
<dbReference type="SUPFAM" id="SSF50978">
    <property type="entry name" value="WD40 repeat-like"/>
    <property type="match status" value="1"/>
</dbReference>
<dbReference type="Gene3D" id="2.130.10.10">
    <property type="entry name" value="YVTN repeat-like/Quinoprotein amine dehydrogenase"/>
    <property type="match status" value="1"/>
</dbReference>
<dbReference type="InterPro" id="IPR036397">
    <property type="entry name" value="RNaseH_sf"/>
</dbReference>
<dbReference type="InterPro" id="IPR028881">
    <property type="entry name" value="PAN2_UCH_dom"/>
</dbReference>
<evidence type="ECO:0000256" key="6">
    <source>
        <dbReference type="ARBA" id="ARBA00022722"/>
    </source>
</evidence>
<reference evidence="13 14" key="1">
    <citation type="journal article" date="2018" name="Nat. Ecol. Evol.">
        <title>Pezizomycetes genomes reveal the molecular basis of ectomycorrhizal truffle lifestyle.</title>
        <authorList>
            <person name="Murat C."/>
            <person name="Payen T."/>
            <person name="Noel B."/>
            <person name="Kuo A."/>
            <person name="Morin E."/>
            <person name="Chen J."/>
            <person name="Kohler A."/>
            <person name="Krizsan K."/>
            <person name="Balestrini R."/>
            <person name="Da Silva C."/>
            <person name="Montanini B."/>
            <person name="Hainaut M."/>
            <person name="Levati E."/>
            <person name="Barry K.W."/>
            <person name="Belfiori B."/>
            <person name="Cichocki N."/>
            <person name="Clum A."/>
            <person name="Dockter R.B."/>
            <person name="Fauchery L."/>
            <person name="Guy J."/>
            <person name="Iotti M."/>
            <person name="Le Tacon F."/>
            <person name="Lindquist E.A."/>
            <person name="Lipzen A."/>
            <person name="Malagnac F."/>
            <person name="Mello A."/>
            <person name="Molinier V."/>
            <person name="Miyauchi S."/>
            <person name="Poulain J."/>
            <person name="Riccioni C."/>
            <person name="Rubini A."/>
            <person name="Sitrit Y."/>
            <person name="Splivallo R."/>
            <person name="Traeger S."/>
            <person name="Wang M."/>
            <person name="Zifcakova L."/>
            <person name="Wipf D."/>
            <person name="Zambonelli A."/>
            <person name="Paolocci F."/>
            <person name="Nowrousian M."/>
            <person name="Ottonello S."/>
            <person name="Baldrian P."/>
            <person name="Spatafora J.W."/>
            <person name="Henrissat B."/>
            <person name="Nagy L.G."/>
            <person name="Aury J.M."/>
            <person name="Wincker P."/>
            <person name="Grigoriev I.V."/>
            <person name="Bonfante P."/>
            <person name="Martin F.M."/>
        </authorList>
    </citation>
    <scope>NUCLEOTIDE SEQUENCE [LARGE SCALE GENOMIC DNA]</scope>
    <source>
        <strain evidence="13 14">ATCC MYA-4762</strain>
    </source>
</reference>